<name>A0A072P6A1_9EURO</name>
<feature type="signal peptide" evidence="1">
    <location>
        <begin position="1"/>
        <end position="19"/>
    </location>
</feature>
<comment type="caution">
    <text evidence="3">The sequence shown here is derived from an EMBL/GenBank/DDBJ whole genome shotgun (WGS) entry which is preliminary data.</text>
</comment>
<proteinExistence type="predicted"/>
<dbReference type="VEuPathDB" id="FungiDB:A1O9_08126"/>
<organism evidence="3 4">
    <name type="scientific">Exophiala aquamarina CBS 119918</name>
    <dbReference type="NCBI Taxonomy" id="1182545"/>
    <lineage>
        <taxon>Eukaryota</taxon>
        <taxon>Fungi</taxon>
        <taxon>Dikarya</taxon>
        <taxon>Ascomycota</taxon>
        <taxon>Pezizomycotina</taxon>
        <taxon>Eurotiomycetes</taxon>
        <taxon>Chaetothyriomycetidae</taxon>
        <taxon>Chaetothyriales</taxon>
        <taxon>Herpotrichiellaceae</taxon>
        <taxon>Exophiala</taxon>
    </lineage>
</organism>
<evidence type="ECO:0000313" key="3">
    <source>
        <dbReference type="EMBL" id="KEF55376.1"/>
    </source>
</evidence>
<dbReference type="Gene3D" id="3.40.50.1820">
    <property type="entry name" value="alpha/beta hydrolase"/>
    <property type="match status" value="1"/>
</dbReference>
<dbReference type="HOGENOM" id="CLU_034763_1_0_1"/>
<gene>
    <name evidence="3" type="ORF">A1O9_08126</name>
</gene>
<dbReference type="AlphaFoldDB" id="A0A072P6A1"/>
<dbReference type="InterPro" id="IPR029058">
    <property type="entry name" value="AB_hydrolase_fold"/>
</dbReference>
<dbReference type="EMBL" id="AMGV01000007">
    <property type="protein sequence ID" value="KEF55376.1"/>
    <property type="molecule type" value="Genomic_DNA"/>
</dbReference>
<keyword evidence="4" id="KW-1185">Reference proteome</keyword>
<evidence type="ECO:0000313" key="4">
    <source>
        <dbReference type="Proteomes" id="UP000027920"/>
    </source>
</evidence>
<protein>
    <recommendedName>
        <fullName evidence="2">AB hydrolase-1 domain-containing protein</fullName>
    </recommendedName>
</protein>
<sequence length="374" mass="41209">MVRSDIVLVLALTAHFGFARHCQNLTIPVTISAQNSGWNISPPSNNVEVINWVLDVNRQGHTYAQDVFGGYTTVSGTYNIGTTYCSPDHGHGKKIQILTHGGGFDRTYWDLPYNNFNYSYLNAAVDEYGFSTLTWDRIGVGESDHPDPLRDVQAPLSEQALKLITELIHNGTFPGIEHEFEKVHHVGHSIGSALTLSLIRDYPAISDAAVLTGFSANGTWADYFMLGSNWLSTTEIPRFSKDYSAGYIAWDHPSGIQTAFLAPGEFDPEALIWAANNTSPTSPGEVLQVGFPERNNFTGPLLVITGERDLVFCGGDCYKTGDPQVPSLLNYTYLIAPDARPLKNIVVPRGGHGLNMEYGHKQTYADINKFLLEH</sequence>
<dbReference type="InterPro" id="IPR000073">
    <property type="entry name" value="AB_hydrolase_1"/>
</dbReference>
<keyword evidence="1" id="KW-0732">Signal</keyword>
<dbReference type="SUPFAM" id="SSF53474">
    <property type="entry name" value="alpha/beta-Hydrolases"/>
    <property type="match status" value="1"/>
</dbReference>
<dbReference type="Pfam" id="PF12697">
    <property type="entry name" value="Abhydrolase_6"/>
    <property type="match status" value="1"/>
</dbReference>
<feature type="chain" id="PRO_5001683247" description="AB hydrolase-1 domain-containing protein" evidence="1">
    <location>
        <begin position="20"/>
        <end position="374"/>
    </location>
</feature>
<dbReference type="Proteomes" id="UP000027920">
    <property type="component" value="Unassembled WGS sequence"/>
</dbReference>
<evidence type="ECO:0000256" key="1">
    <source>
        <dbReference type="SAM" id="SignalP"/>
    </source>
</evidence>
<evidence type="ECO:0000259" key="2">
    <source>
        <dbReference type="Pfam" id="PF12697"/>
    </source>
</evidence>
<accession>A0A072P6A1</accession>
<reference evidence="3 4" key="1">
    <citation type="submission" date="2013-03" db="EMBL/GenBank/DDBJ databases">
        <title>The Genome Sequence of Exophiala aquamarina CBS 119918.</title>
        <authorList>
            <consortium name="The Broad Institute Genomics Platform"/>
            <person name="Cuomo C."/>
            <person name="de Hoog S."/>
            <person name="Gorbushina A."/>
            <person name="Walker B."/>
            <person name="Young S.K."/>
            <person name="Zeng Q."/>
            <person name="Gargeya S."/>
            <person name="Fitzgerald M."/>
            <person name="Haas B."/>
            <person name="Abouelleil A."/>
            <person name="Allen A.W."/>
            <person name="Alvarado L."/>
            <person name="Arachchi H.M."/>
            <person name="Berlin A.M."/>
            <person name="Chapman S.B."/>
            <person name="Gainer-Dewar J."/>
            <person name="Goldberg J."/>
            <person name="Griggs A."/>
            <person name="Gujja S."/>
            <person name="Hansen M."/>
            <person name="Howarth C."/>
            <person name="Imamovic A."/>
            <person name="Ireland A."/>
            <person name="Larimer J."/>
            <person name="McCowan C."/>
            <person name="Murphy C."/>
            <person name="Pearson M."/>
            <person name="Poon T.W."/>
            <person name="Priest M."/>
            <person name="Roberts A."/>
            <person name="Saif S."/>
            <person name="Shea T."/>
            <person name="Sisk P."/>
            <person name="Sykes S."/>
            <person name="Wortman J."/>
            <person name="Nusbaum C."/>
            <person name="Birren B."/>
        </authorList>
    </citation>
    <scope>NUCLEOTIDE SEQUENCE [LARGE SCALE GENOMIC DNA]</scope>
    <source>
        <strain evidence="3 4">CBS 119918</strain>
    </source>
</reference>
<dbReference type="GeneID" id="25283039"/>
<dbReference type="OrthoDB" id="190201at2759"/>
<feature type="domain" description="AB hydrolase-1" evidence="2">
    <location>
        <begin position="97"/>
        <end position="357"/>
    </location>
</feature>
<dbReference type="RefSeq" id="XP_013257966.1">
    <property type="nucleotide sequence ID" value="XM_013402512.1"/>
</dbReference>